<dbReference type="PANTHER" id="PTHR10174:SF166">
    <property type="entry name" value="LD40136P"/>
    <property type="match status" value="1"/>
</dbReference>
<dbReference type="InterPro" id="IPR036273">
    <property type="entry name" value="CRAL/TRIO_N_dom_sf"/>
</dbReference>
<reference evidence="3" key="1">
    <citation type="submission" date="2021-12" db="EMBL/GenBank/DDBJ databases">
        <authorList>
            <person name="King R."/>
        </authorList>
    </citation>
    <scope>NUCLEOTIDE SEQUENCE</scope>
</reference>
<feature type="compositionally biased region" description="Basic and acidic residues" evidence="1">
    <location>
        <begin position="9"/>
        <end position="49"/>
    </location>
</feature>
<evidence type="ECO:0000256" key="1">
    <source>
        <dbReference type="SAM" id="MobiDB-lite"/>
    </source>
</evidence>
<proteinExistence type="predicted"/>
<protein>
    <recommendedName>
        <fullName evidence="2">CRAL/TRIO N-terminal domain-containing protein</fullName>
    </recommendedName>
</protein>
<dbReference type="EMBL" id="OU963915">
    <property type="protein sequence ID" value="CAH0403032.1"/>
    <property type="molecule type" value="Genomic_DNA"/>
</dbReference>
<evidence type="ECO:0000313" key="4">
    <source>
        <dbReference type="Proteomes" id="UP001153292"/>
    </source>
</evidence>
<dbReference type="SMART" id="SM01100">
    <property type="entry name" value="CRAL_TRIO_N"/>
    <property type="match status" value="1"/>
</dbReference>
<dbReference type="PANTHER" id="PTHR10174">
    <property type="entry name" value="ALPHA-TOCOPHEROL TRANSFER PROTEIN-RELATED"/>
    <property type="match status" value="1"/>
</dbReference>
<dbReference type="Proteomes" id="UP001153292">
    <property type="component" value="Chromosome 22"/>
</dbReference>
<evidence type="ECO:0000259" key="2">
    <source>
        <dbReference type="SMART" id="SM01100"/>
    </source>
</evidence>
<dbReference type="InterPro" id="IPR011074">
    <property type="entry name" value="CRAL/TRIO_N_dom"/>
</dbReference>
<accession>A0ABN8B224</accession>
<feature type="region of interest" description="Disordered" evidence="1">
    <location>
        <begin position="1"/>
        <end position="49"/>
    </location>
</feature>
<gene>
    <name evidence="3" type="ORF">CHILSU_LOCUS6292</name>
</gene>
<keyword evidence="4" id="KW-1185">Reference proteome</keyword>
<dbReference type="SUPFAM" id="SSF52087">
    <property type="entry name" value="CRAL/TRIO domain"/>
    <property type="match status" value="2"/>
</dbReference>
<dbReference type="Gene3D" id="1.10.8.20">
    <property type="entry name" value="N-terminal domain of phosphatidylinositol transfer protein sec14p"/>
    <property type="match status" value="1"/>
</dbReference>
<evidence type="ECO:0000313" key="3">
    <source>
        <dbReference type="EMBL" id="CAH0403032.1"/>
    </source>
</evidence>
<name>A0ABN8B224_CHISP</name>
<sequence length="412" mass="47260">MATSVLQPEECRREHEPKLDLAEPRLSDEERLQKLENKERETGDLPPELRERARVELREEPALREQALSQMRHFIEKHPAIKKCRTDAPFLLRFLRTKKYSIPQACSMLERYLTIRQMYPHWFQKLDPLDPKIAAVIDAGYLFDSCVMARVHSMIVELLLDEPRSQLLGYTHVNDEAGMQMPHVSLWSLTDVRVMLNCIQCRKVSASCSNKDEVNDEAGMQMPHVSLWSLTDVRVILNCIQVQCRKVSASCGSKDVVNDEAGMQMPHVSLWSLADVRVKLNCIHVQCPKVSASCGSKDEVNDEAGMQMPHVSLWSLTDVRVMLNCIQVQCCEFHRTSEELTKHVDPSILPKEYGGTVPLRDMIEELKRNLLKRREDLLALDNMSVDLYALEKNDITQNIHSTAGSFRKLELD</sequence>
<dbReference type="SUPFAM" id="SSF46938">
    <property type="entry name" value="CRAL/TRIO N-terminal domain"/>
    <property type="match status" value="1"/>
</dbReference>
<feature type="domain" description="CRAL/TRIO N-terminal" evidence="2">
    <location>
        <begin position="87"/>
        <end position="112"/>
    </location>
</feature>
<dbReference type="InterPro" id="IPR036865">
    <property type="entry name" value="CRAL-TRIO_dom_sf"/>
</dbReference>
<organism evidence="3 4">
    <name type="scientific">Chilo suppressalis</name>
    <name type="common">Asiatic rice borer moth</name>
    <dbReference type="NCBI Taxonomy" id="168631"/>
    <lineage>
        <taxon>Eukaryota</taxon>
        <taxon>Metazoa</taxon>
        <taxon>Ecdysozoa</taxon>
        <taxon>Arthropoda</taxon>
        <taxon>Hexapoda</taxon>
        <taxon>Insecta</taxon>
        <taxon>Pterygota</taxon>
        <taxon>Neoptera</taxon>
        <taxon>Endopterygota</taxon>
        <taxon>Lepidoptera</taxon>
        <taxon>Glossata</taxon>
        <taxon>Ditrysia</taxon>
        <taxon>Pyraloidea</taxon>
        <taxon>Crambidae</taxon>
        <taxon>Crambinae</taxon>
        <taxon>Chilo</taxon>
    </lineage>
</organism>